<protein>
    <recommendedName>
        <fullName evidence="4">Short C-terminal domain-containing protein</fullName>
    </recommendedName>
</protein>
<evidence type="ECO:0000313" key="2">
    <source>
        <dbReference type="EMBL" id="SMH39356.1"/>
    </source>
</evidence>
<proteinExistence type="predicted"/>
<evidence type="ECO:0008006" key="4">
    <source>
        <dbReference type="Google" id="ProtNLM"/>
    </source>
</evidence>
<organism evidence="2 3">
    <name type="scientific">Rathayibacter oskolensis</name>
    <dbReference type="NCBI Taxonomy" id="1891671"/>
    <lineage>
        <taxon>Bacteria</taxon>
        <taxon>Bacillati</taxon>
        <taxon>Actinomycetota</taxon>
        <taxon>Actinomycetes</taxon>
        <taxon>Micrococcales</taxon>
        <taxon>Microbacteriaceae</taxon>
        <taxon>Rathayibacter</taxon>
    </lineage>
</organism>
<sequence length="102" mass="10546">MHIVTNPGVPVFFGIVAAAVPLFVVAVIVLAIVLVVVNVRRAKKLGVNPLTLQTDVAARFVKDGVGGDRPLADRLAELEGLRAAGTITEAEYTAARSAALGS</sequence>
<dbReference type="OrthoDB" id="4955106at2"/>
<accession>A0A1X7NN25</accession>
<keyword evidence="3" id="KW-1185">Reference proteome</keyword>
<evidence type="ECO:0000313" key="3">
    <source>
        <dbReference type="Proteomes" id="UP000193711"/>
    </source>
</evidence>
<name>A0A1X7NN25_9MICO</name>
<dbReference type="STRING" id="1891671.SAMN06295885_1632"/>
<reference evidence="3" key="1">
    <citation type="submission" date="2017-04" db="EMBL/GenBank/DDBJ databases">
        <authorList>
            <person name="Varghese N."/>
            <person name="Submissions S."/>
        </authorList>
    </citation>
    <scope>NUCLEOTIDE SEQUENCE [LARGE SCALE GENOMIC DNA]</scope>
    <source>
        <strain evidence="3">VKM Ac-2121</strain>
    </source>
</reference>
<gene>
    <name evidence="2" type="ORF">SAMN06295885_1632</name>
</gene>
<keyword evidence="1" id="KW-0812">Transmembrane</keyword>
<dbReference type="RefSeq" id="WP_085475980.1">
    <property type="nucleotide sequence ID" value="NZ_FXBM01000001.1"/>
</dbReference>
<dbReference type="EMBL" id="FXBM01000001">
    <property type="protein sequence ID" value="SMH39356.1"/>
    <property type="molecule type" value="Genomic_DNA"/>
</dbReference>
<evidence type="ECO:0000256" key="1">
    <source>
        <dbReference type="SAM" id="Phobius"/>
    </source>
</evidence>
<keyword evidence="1" id="KW-1133">Transmembrane helix</keyword>
<dbReference type="Proteomes" id="UP000193711">
    <property type="component" value="Unassembled WGS sequence"/>
</dbReference>
<keyword evidence="1" id="KW-0472">Membrane</keyword>
<dbReference type="AlphaFoldDB" id="A0A1X7NN25"/>
<feature type="transmembrane region" description="Helical" evidence="1">
    <location>
        <begin position="12"/>
        <end position="37"/>
    </location>
</feature>